<dbReference type="Proteomes" id="UP000002280">
    <property type="component" value="Chromosome 1"/>
</dbReference>
<dbReference type="FunFam" id="2.60.40.10:FF:000212">
    <property type="entry name" value="Immunoglobulin kappa chain variable 12-38"/>
    <property type="match status" value="1"/>
</dbReference>
<dbReference type="SMART" id="SM00406">
    <property type="entry name" value="IGv"/>
    <property type="match status" value="1"/>
</dbReference>
<dbReference type="Ensembl" id="ENSMODT00000015940.3">
    <property type="protein sequence ID" value="ENSMODP00000028049.2"/>
    <property type="gene ID" value="ENSMODG00000038848.1"/>
</dbReference>
<name>F7CT45_MONDO</name>
<evidence type="ECO:0000313" key="5">
    <source>
        <dbReference type="Ensembl" id="ENSMODP00000028049.2"/>
    </source>
</evidence>
<organism evidence="5 6">
    <name type="scientific">Monodelphis domestica</name>
    <name type="common">Gray short-tailed opossum</name>
    <dbReference type="NCBI Taxonomy" id="13616"/>
    <lineage>
        <taxon>Eukaryota</taxon>
        <taxon>Metazoa</taxon>
        <taxon>Chordata</taxon>
        <taxon>Craniata</taxon>
        <taxon>Vertebrata</taxon>
        <taxon>Euteleostomi</taxon>
        <taxon>Mammalia</taxon>
        <taxon>Metatheria</taxon>
        <taxon>Didelphimorphia</taxon>
        <taxon>Didelphidae</taxon>
        <taxon>Monodelphis</taxon>
    </lineage>
</organism>
<dbReference type="OMA" id="HYFGAAN"/>
<keyword evidence="3" id="KW-1280">Immunoglobulin</keyword>
<dbReference type="InterPro" id="IPR050150">
    <property type="entry name" value="IgV_Light_Chain"/>
</dbReference>
<dbReference type="SUPFAM" id="SSF48726">
    <property type="entry name" value="Immunoglobulin"/>
    <property type="match status" value="1"/>
</dbReference>
<accession>F7CT45</accession>
<dbReference type="InterPro" id="IPR013106">
    <property type="entry name" value="Ig_V-set"/>
</dbReference>
<dbReference type="InParanoid" id="F7CT45"/>
<dbReference type="Gene3D" id="2.60.40.10">
    <property type="entry name" value="Immunoglobulins"/>
    <property type="match status" value="1"/>
</dbReference>
<reference evidence="5 6" key="1">
    <citation type="journal article" date="2007" name="Nature">
        <title>Genome of the marsupial Monodelphis domestica reveals innovation in non-coding sequences.</title>
        <authorList>
            <person name="Mikkelsen T.S."/>
            <person name="Wakefield M.J."/>
            <person name="Aken B."/>
            <person name="Amemiya C.T."/>
            <person name="Chang J.L."/>
            <person name="Duke S."/>
            <person name="Garber M."/>
            <person name="Gentles A.J."/>
            <person name="Goodstadt L."/>
            <person name="Heger A."/>
            <person name="Jurka J."/>
            <person name="Kamal M."/>
            <person name="Mauceli E."/>
            <person name="Searle S.M."/>
            <person name="Sharpe T."/>
            <person name="Baker M.L."/>
            <person name="Batzer M.A."/>
            <person name="Benos P.V."/>
            <person name="Belov K."/>
            <person name="Clamp M."/>
            <person name="Cook A."/>
            <person name="Cuff J."/>
            <person name="Das R."/>
            <person name="Davidow L."/>
            <person name="Deakin J.E."/>
            <person name="Fazzari M.J."/>
            <person name="Glass J.L."/>
            <person name="Grabherr M."/>
            <person name="Greally J.M."/>
            <person name="Gu W."/>
            <person name="Hore T.A."/>
            <person name="Huttley G.A."/>
            <person name="Kleber M."/>
            <person name="Jirtle R.L."/>
            <person name="Koina E."/>
            <person name="Lee J.T."/>
            <person name="Mahony S."/>
            <person name="Marra M.A."/>
            <person name="Miller R.D."/>
            <person name="Nicholls R.D."/>
            <person name="Oda M."/>
            <person name="Papenfuss A.T."/>
            <person name="Parra Z.E."/>
            <person name="Pollock D.D."/>
            <person name="Ray D.A."/>
            <person name="Schein J.E."/>
            <person name="Speed T.P."/>
            <person name="Thompson K."/>
            <person name="VandeBerg J.L."/>
            <person name="Wade C.M."/>
            <person name="Walker J.A."/>
            <person name="Waters P.D."/>
            <person name="Webber C."/>
            <person name="Weidman J.R."/>
            <person name="Xie X."/>
            <person name="Zody M.C."/>
            <person name="Baldwin J."/>
            <person name="Abdouelleil A."/>
            <person name="Abdulkadir J."/>
            <person name="Abebe A."/>
            <person name="Abera B."/>
            <person name="Abreu J."/>
            <person name="Acer S.C."/>
            <person name="Aftuck L."/>
            <person name="Alexander A."/>
            <person name="An P."/>
            <person name="Anderson E."/>
            <person name="Anderson S."/>
            <person name="Arachi H."/>
            <person name="Azer M."/>
            <person name="Bachantsang P."/>
            <person name="Barry A."/>
            <person name="Bayul T."/>
            <person name="Berlin A."/>
            <person name="Bessette D."/>
            <person name="Bloom T."/>
            <person name="Bloom T."/>
            <person name="Boguslavskiy L."/>
            <person name="Bonnet C."/>
            <person name="Boukhgalter B."/>
            <person name="Bourzgui I."/>
            <person name="Brown A."/>
            <person name="Cahill P."/>
            <person name="Channer S."/>
            <person name="Cheshatsang Y."/>
            <person name="Chuda L."/>
            <person name="Citroen M."/>
            <person name="Collymore A."/>
            <person name="Cooke P."/>
            <person name="Costello M."/>
            <person name="D'Aco K."/>
            <person name="Daza R."/>
            <person name="De Haan G."/>
            <person name="DeGray S."/>
            <person name="DeMaso C."/>
            <person name="Dhargay N."/>
            <person name="Dooley K."/>
            <person name="Dooley E."/>
            <person name="Doricent M."/>
            <person name="Dorje P."/>
            <person name="Dorjee K."/>
            <person name="Dupes A."/>
            <person name="Elong R."/>
            <person name="Falk J."/>
            <person name="Farina A."/>
            <person name="Faro S."/>
            <person name="Ferguson D."/>
            <person name="Fisher S."/>
            <person name="Foley C.D."/>
            <person name="Franke A."/>
            <person name="Friedrich D."/>
            <person name="Gadbois L."/>
            <person name="Gearin G."/>
            <person name="Gearin C.R."/>
            <person name="Giannoukos G."/>
            <person name="Goode T."/>
            <person name="Graham J."/>
            <person name="Grandbois E."/>
            <person name="Grewal S."/>
            <person name="Gyaltsen K."/>
            <person name="Hafez N."/>
            <person name="Hagos B."/>
            <person name="Hall J."/>
            <person name="Henson C."/>
            <person name="Hollinger A."/>
            <person name="Honan T."/>
            <person name="Huard M.D."/>
            <person name="Hughes L."/>
            <person name="Hurhula B."/>
            <person name="Husby M.E."/>
            <person name="Kamat A."/>
            <person name="Kanga B."/>
            <person name="Kashin S."/>
            <person name="Khazanovich D."/>
            <person name="Kisner P."/>
            <person name="Lance K."/>
            <person name="Lara M."/>
            <person name="Lee W."/>
            <person name="Lennon N."/>
            <person name="Letendre F."/>
            <person name="LeVine R."/>
            <person name="Lipovsky A."/>
            <person name="Liu X."/>
            <person name="Liu J."/>
            <person name="Liu S."/>
            <person name="Lokyitsang T."/>
            <person name="Lokyitsang Y."/>
            <person name="Lubonja R."/>
            <person name="Lui A."/>
            <person name="MacDonald P."/>
            <person name="Magnisalis V."/>
            <person name="Maru K."/>
            <person name="Matthews C."/>
            <person name="McCusker W."/>
            <person name="McDonough S."/>
            <person name="Mehta T."/>
            <person name="Meldrim J."/>
            <person name="Meneus L."/>
            <person name="Mihai O."/>
            <person name="Mihalev A."/>
            <person name="Mihova T."/>
            <person name="Mittelman R."/>
            <person name="Mlenga V."/>
            <person name="Montmayeur A."/>
            <person name="Mulrain L."/>
            <person name="Navidi A."/>
            <person name="Naylor J."/>
            <person name="Negash T."/>
            <person name="Nguyen T."/>
            <person name="Nguyen N."/>
            <person name="Nicol R."/>
            <person name="Norbu C."/>
            <person name="Norbu N."/>
            <person name="Novod N."/>
            <person name="O'Neill B."/>
            <person name="Osman S."/>
            <person name="Markiewicz E."/>
            <person name="Oyono O.L."/>
            <person name="Patti C."/>
            <person name="Phunkhang P."/>
            <person name="Pierre F."/>
            <person name="Priest M."/>
            <person name="Raghuraman S."/>
            <person name="Rege F."/>
            <person name="Reyes R."/>
            <person name="Rise C."/>
            <person name="Rogov P."/>
            <person name="Ross K."/>
            <person name="Ryan E."/>
            <person name="Settipalli S."/>
            <person name="Shea T."/>
            <person name="Sherpa N."/>
            <person name="Shi L."/>
            <person name="Shih D."/>
            <person name="Sparrow T."/>
            <person name="Spaulding J."/>
            <person name="Stalker J."/>
            <person name="Stange-Thomann N."/>
            <person name="Stavropoulos S."/>
            <person name="Stone C."/>
            <person name="Strader C."/>
            <person name="Tesfaye S."/>
            <person name="Thomson T."/>
            <person name="Thoulutsang Y."/>
            <person name="Thoulutsang D."/>
            <person name="Topham K."/>
            <person name="Topping I."/>
            <person name="Tsamla T."/>
            <person name="Vassiliev H."/>
            <person name="Vo A."/>
            <person name="Wangchuk T."/>
            <person name="Wangdi T."/>
            <person name="Weiand M."/>
            <person name="Wilkinson J."/>
            <person name="Wilson A."/>
            <person name="Yadav S."/>
            <person name="Young G."/>
            <person name="Yu Q."/>
            <person name="Zembek L."/>
            <person name="Zhong D."/>
            <person name="Zimmer A."/>
            <person name="Zwirko Z."/>
            <person name="Jaffe D.B."/>
            <person name="Alvarez P."/>
            <person name="Brockman W."/>
            <person name="Butler J."/>
            <person name="Chin C."/>
            <person name="Gnerre S."/>
            <person name="MacCallum I."/>
            <person name="Graves J.A."/>
            <person name="Ponting C.P."/>
            <person name="Breen M."/>
            <person name="Samollow P.B."/>
            <person name="Lander E.S."/>
            <person name="Lindblad-Toh K."/>
        </authorList>
    </citation>
    <scope>NUCLEOTIDE SEQUENCE [LARGE SCALE GENOMIC DNA]</scope>
</reference>
<reference evidence="5" key="2">
    <citation type="submission" date="2025-08" db="UniProtKB">
        <authorList>
            <consortium name="Ensembl"/>
        </authorList>
    </citation>
    <scope>IDENTIFICATION</scope>
</reference>
<sequence length="131" mass="14236">MSFVIGHPFLLSGSREEIVLTHSTPASLSVALGETLTISCRASEDISDYLTWYQQPPGKPPKSLIYDADLLESGVPARFRGRGSGTDFNPTIHSVEAEDGAHYFCQQGYDSPTPALSPVKLELGIKHPLLH</sequence>
<dbReference type="InterPro" id="IPR036179">
    <property type="entry name" value="Ig-like_dom_sf"/>
</dbReference>
<evidence type="ECO:0000256" key="2">
    <source>
        <dbReference type="ARBA" id="ARBA00023130"/>
    </source>
</evidence>
<dbReference type="Bgee" id="ENSMODG00000038848">
    <property type="expression patterns" value="Expressed in adult mammalian kidney and 2 other cell types or tissues"/>
</dbReference>
<dbReference type="InterPro" id="IPR007110">
    <property type="entry name" value="Ig-like_dom"/>
</dbReference>
<dbReference type="PROSITE" id="PS50835">
    <property type="entry name" value="IG_LIKE"/>
    <property type="match status" value="1"/>
</dbReference>
<evidence type="ECO:0000256" key="1">
    <source>
        <dbReference type="ARBA" id="ARBA00022859"/>
    </source>
</evidence>
<dbReference type="GO" id="GO:0005576">
    <property type="term" value="C:extracellular region"/>
    <property type="evidence" value="ECO:0007669"/>
    <property type="project" value="UniProtKB-ARBA"/>
</dbReference>
<dbReference type="SMART" id="SM00409">
    <property type="entry name" value="IG"/>
    <property type="match status" value="1"/>
</dbReference>
<evidence type="ECO:0000259" key="4">
    <source>
        <dbReference type="PROSITE" id="PS50835"/>
    </source>
</evidence>
<dbReference type="GO" id="GO:0002250">
    <property type="term" value="P:adaptive immune response"/>
    <property type="evidence" value="ECO:0007669"/>
    <property type="project" value="UniProtKB-KW"/>
</dbReference>
<dbReference type="GO" id="GO:0006955">
    <property type="term" value="P:immune response"/>
    <property type="evidence" value="ECO:0000318"/>
    <property type="project" value="GO_Central"/>
</dbReference>
<dbReference type="InterPro" id="IPR003599">
    <property type="entry name" value="Ig_sub"/>
</dbReference>
<dbReference type="Pfam" id="PF07686">
    <property type="entry name" value="V-set"/>
    <property type="match status" value="1"/>
</dbReference>
<keyword evidence="2" id="KW-1064">Adaptive immunity</keyword>
<keyword evidence="6" id="KW-1185">Reference proteome</keyword>
<proteinExistence type="predicted"/>
<dbReference type="GO" id="GO:0016020">
    <property type="term" value="C:membrane"/>
    <property type="evidence" value="ECO:0007669"/>
    <property type="project" value="UniProtKB-ARBA"/>
</dbReference>
<dbReference type="HOGENOM" id="CLU_077975_4_1_1"/>
<protein>
    <recommendedName>
        <fullName evidence="4">Ig-like domain-containing protein</fullName>
    </recommendedName>
</protein>
<feature type="domain" description="Ig-like" evidence="4">
    <location>
        <begin position="16"/>
        <end position="117"/>
    </location>
</feature>
<evidence type="ECO:0000313" key="6">
    <source>
        <dbReference type="Proteomes" id="UP000002280"/>
    </source>
</evidence>
<dbReference type="GO" id="GO:0019814">
    <property type="term" value="C:immunoglobulin complex"/>
    <property type="evidence" value="ECO:0000318"/>
    <property type="project" value="GO_Central"/>
</dbReference>
<reference evidence="5" key="3">
    <citation type="submission" date="2025-09" db="UniProtKB">
        <authorList>
            <consortium name="Ensembl"/>
        </authorList>
    </citation>
    <scope>IDENTIFICATION</scope>
</reference>
<evidence type="ECO:0000256" key="3">
    <source>
        <dbReference type="ARBA" id="ARBA00043265"/>
    </source>
</evidence>
<dbReference type="GeneTree" id="ENSGT00940000153924"/>
<dbReference type="AlphaFoldDB" id="F7CT45"/>
<dbReference type="PANTHER" id="PTHR23267">
    <property type="entry name" value="IMMUNOGLOBULIN LIGHT CHAIN"/>
    <property type="match status" value="1"/>
</dbReference>
<keyword evidence="1" id="KW-0391">Immunity</keyword>
<dbReference type="InterPro" id="IPR013783">
    <property type="entry name" value="Ig-like_fold"/>
</dbReference>